<dbReference type="RefSeq" id="WP_381184806.1">
    <property type="nucleotide sequence ID" value="NZ_JBHSFK010000046.1"/>
</dbReference>
<dbReference type="Proteomes" id="UP001595839">
    <property type="component" value="Unassembled WGS sequence"/>
</dbReference>
<comment type="caution">
    <text evidence="1">The sequence shown here is derived from an EMBL/GenBank/DDBJ whole genome shotgun (WGS) entry which is preliminary data.</text>
</comment>
<proteinExistence type="predicted"/>
<evidence type="ECO:0000313" key="2">
    <source>
        <dbReference type="Proteomes" id="UP001595839"/>
    </source>
</evidence>
<gene>
    <name evidence="1" type="ORF">ACFPIH_45560</name>
</gene>
<dbReference type="EMBL" id="JBHSFK010000046">
    <property type="protein sequence ID" value="MFC4506639.1"/>
    <property type="molecule type" value="Genomic_DNA"/>
</dbReference>
<accession>A0ABV9B3N2</accession>
<organism evidence="1 2">
    <name type="scientific">Streptomyces vulcanius</name>
    <dbReference type="NCBI Taxonomy" id="1441876"/>
    <lineage>
        <taxon>Bacteria</taxon>
        <taxon>Bacillati</taxon>
        <taxon>Actinomycetota</taxon>
        <taxon>Actinomycetes</taxon>
        <taxon>Kitasatosporales</taxon>
        <taxon>Streptomycetaceae</taxon>
        <taxon>Streptomyces</taxon>
    </lineage>
</organism>
<sequence>MGYTLYRDRAKPSETDQEMWNSPLNTYLREQLMGRVGTICTLPNMIRHVEAIGALWWQYTHPTQATLGAIRFINGGIVAPR</sequence>
<keyword evidence="2" id="KW-1185">Reference proteome</keyword>
<protein>
    <recommendedName>
        <fullName evidence="3">Transposase</fullName>
    </recommendedName>
</protein>
<evidence type="ECO:0008006" key="3">
    <source>
        <dbReference type="Google" id="ProtNLM"/>
    </source>
</evidence>
<reference evidence="2" key="1">
    <citation type="journal article" date="2019" name="Int. J. Syst. Evol. Microbiol.">
        <title>The Global Catalogue of Microorganisms (GCM) 10K type strain sequencing project: providing services to taxonomists for standard genome sequencing and annotation.</title>
        <authorList>
            <consortium name="The Broad Institute Genomics Platform"/>
            <consortium name="The Broad Institute Genome Sequencing Center for Infectious Disease"/>
            <person name="Wu L."/>
            <person name="Ma J."/>
        </authorList>
    </citation>
    <scope>NUCLEOTIDE SEQUENCE [LARGE SCALE GENOMIC DNA]</scope>
    <source>
        <strain evidence="2">CGMCC 4.7177</strain>
    </source>
</reference>
<evidence type="ECO:0000313" key="1">
    <source>
        <dbReference type="EMBL" id="MFC4506639.1"/>
    </source>
</evidence>
<name>A0ABV9B3N2_9ACTN</name>